<name>A0A5C7J6W5_9BACT</name>
<evidence type="ECO:0000313" key="3">
    <source>
        <dbReference type="Proteomes" id="UP000321026"/>
    </source>
</evidence>
<reference evidence="2 3" key="1">
    <citation type="submission" date="2018-09" db="EMBL/GenBank/DDBJ databases">
        <title>Metagenome Assembled Genomes from an Advanced Water Purification Facility.</title>
        <authorList>
            <person name="Stamps B.W."/>
            <person name="Spear J.R."/>
        </authorList>
    </citation>
    <scope>NUCLEOTIDE SEQUENCE [LARGE SCALE GENOMIC DNA]</scope>
    <source>
        <strain evidence="2">Bin_63_2</strain>
    </source>
</reference>
<accession>A0A5C7J6W5</accession>
<dbReference type="Proteomes" id="UP000321026">
    <property type="component" value="Unassembled WGS sequence"/>
</dbReference>
<evidence type="ECO:0000256" key="1">
    <source>
        <dbReference type="SAM" id="MobiDB-lite"/>
    </source>
</evidence>
<protein>
    <submittedName>
        <fullName evidence="2">DUF721 domain-containing protein</fullName>
    </submittedName>
</protein>
<feature type="region of interest" description="Disordered" evidence="1">
    <location>
        <begin position="1"/>
        <end position="24"/>
    </location>
</feature>
<dbReference type="InterPro" id="IPR007922">
    <property type="entry name" value="DciA-like"/>
</dbReference>
<evidence type="ECO:0000313" key="2">
    <source>
        <dbReference type="EMBL" id="TXG77163.1"/>
    </source>
</evidence>
<dbReference type="AlphaFoldDB" id="A0A5C7J6W5"/>
<comment type="caution">
    <text evidence="2">The sequence shown here is derived from an EMBL/GenBank/DDBJ whole genome shotgun (WGS) entry which is preliminary data.</text>
</comment>
<organism evidence="2 3">
    <name type="scientific">Candidatus Dojkabacteria bacterium</name>
    <dbReference type="NCBI Taxonomy" id="2099670"/>
    <lineage>
        <taxon>Bacteria</taxon>
        <taxon>Candidatus Dojkabacteria</taxon>
    </lineage>
</organism>
<gene>
    <name evidence="2" type="ORF">E6Q11_03280</name>
</gene>
<proteinExistence type="predicted"/>
<dbReference type="Pfam" id="PF05258">
    <property type="entry name" value="DciA"/>
    <property type="match status" value="1"/>
</dbReference>
<sequence length="109" mass="12710">MRSMKHLFQIQQEKKSSQPSVNHESGVMDEKTIFFLFERIVGEYYGQRGRKVIHPMKYQEKILTVKVASPLWANELLIQEQALCERLNQEVGREVLQGVRVLHGLSADR</sequence>
<dbReference type="EMBL" id="SSDS01000052">
    <property type="protein sequence ID" value="TXG77163.1"/>
    <property type="molecule type" value="Genomic_DNA"/>
</dbReference>